<dbReference type="AlphaFoldDB" id="A0A9N9Q900"/>
<evidence type="ECO:0000313" key="2">
    <source>
        <dbReference type="Proteomes" id="UP000701801"/>
    </source>
</evidence>
<gene>
    <name evidence="1" type="ORF">HYALB_00012603</name>
</gene>
<accession>A0A9N9Q900</accession>
<dbReference type="EMBL" id="CAJVRM010000259">
    <property type="protein sequence ID" value="CAG8978436.1"/>
    <property type="molecule type" value="Genomic_DNA"/>
</dbReference>
<keyword evidence="2" id="KW-1185">Reference proteome</keyword>
<comment type="caution">
    <text evidence="1">The sequence shown here is derived from an EMBL/GenBank/DDBJ whole genome shotgun (WGS) entry which is preliminary data.</text>
</comment>
<evidence type="ECO:0000313" key="1">
    <source>
        <dbReference type="EMBL" id="CAG8978436.1"/>
    </source>
</evidence>
<sequence length="71" mass="7929">MILVTVLLASPRTLIEPQVTLSERTKLRVVTIHHSITVNALSQKLFSSWARASESQITFVSRKEAKVLLKG</sequence>
<reference evidence="1" key="1">
    <citation type="submission" date="2021-07" db="EMBL/GenBank/DDBJ databases">
        <authorList>
            <person name="Durling M."/>
        </authorList>
    </citation>
    <scope>NUCLEOTIDE SEQUENCE</scope>
</reference>
<dbReference type="Proteomes" id="UP000701801">
    <property type="component" value="Unassembled WGS sequence"/>
</dbReference>
<name>A0A9N9Q900_9HELO</name>
<proteinExistence type="predicted"/>
<protein>
    <submittedName>
        <fullName evidence="1">Uncharacterized protein</fullName>
    </submittedName>
</protein>
<organism evidence="1 2">
    <name type="scientific">Hymenoscyphus albidus</name>
    <dbReference type="NCBI Taxonomy" id="595503"/>
    <lineage>
        <taxon>Eukaryota</taxon>
        <taxon>Fungi</taxon>
        <taxon>Dikarya</taxon>
        <taxon>Ascomycota</taxon>
        <taxon>Pezizomycotina</taxon>
        <taxon>Leotiomycetes</taxon>
        <taxon>Helotiales</taxon>
        <taxon>Helotiaceae</taxon>
        <taxon>Hymenoscyphus</taxon>
    </lineage>
</organism>